<dbReference type="PANTHER" id="PTHR36923:SF3">
    <property type="entry name" value="FERREDOXIN"/>
    <property type="match status" value="1"/>
</dbReference>
<dbReference type="Pfam" id="PF13370">
    <property type="entry name" value="Fer4_13"/>
    <property type="match status" value="1"/>
</dbReference>
<dbReference type="Proteomes" id="UP000001116">
    <property type="component" value="Chromosome"/>
</dbReference>
<keyword evidence="10" id="KW-1185">Reference proteome</keyword>
<keyword evidence="6 8" id="KW-0411">Iron-sulfur</keyword>
<dbReference type="STRING" id="266940.Krad_2523"/>
<proteinExistence type="predicted"/>
<keyword evidence="3 8" id="KW-0479">Metal-binding</keyword>
<dbReference type="GO" id="GO:0009055">
    <property type="term" value="F:electron transfer activity"/>
    <property type="evidence" value="ECO:0007669"/>
    <property type="project" value="UniProtKB-UniRule"/>
</dbReference>
<dbReference type="PRINTS" id="PR00352">
    <property type="entry name" value="3FE4SFRDOXIN"/>
</dbReference>
<evidence type="ECO:0000313" key="10">
    <source>
        <dbReference type="Proteomes" id="UP000001116"/>
    </source>
</evidence>
<dbReference type="EMBL" id="CP000750">
    <property type="protein sequence ID" value="ABS03998.1"/>
    <property type="molecule type" value="Genomic_DNA"/>
</dbReference>
<comment type="function">
    <text evidence="8">Ferredoxins are iron-sulfur proteins that transfer electrons in a wide variety of metabolic reactions.</text>
</comment>
<dbReference type="InterPro" id="IPR001080">
    <property type="entry name" value="3Fe4S_ferredoxin"/>
</dbReference>
<organism evidence="9 10">
    <name type="scientific">Kineococcus radiotolerans (strain ATCC BAA-149 / DSM 14245 / SRS30216)</name>
    <dbReference type="NCBI Taxonomy" id="266940"/>
    <lineage>
        <taxon>Bacteria</taxon>
        <taxon>Bacillati</taxon>
        <taxon>Actinomycetota</taxon>
        <taxon>Actinomycetes</taxon>
        <taxon>Kineosporiales</taxon>
        <taxon>Kineosporiaceae</taxon>
        <taxon>Kineococcus</taxon>
    </lineage>
</organism>
<evidence type="ECO:0000256" key="6">
    <source>
        <dbReference type="ARBA" id="ARBA00023014"/>
    </source>
</evidence>
<evidence type="ECO:0000256" key="4">
    <source>
        <dbReference type="ARBA" id="ARBA00022982"/>
    </source>
</evidence>
<accession>A6WB09</accession>
<dbReference type="HOGENOM" id="CLU_139698_6_0_11"/>
<dbReference type="GO" id="GO:0051538">
    <property type="term" value="F:3 iron, 4 sulfur cluster binding"/>
    <property type="evidence" value="ECO:0007669"/>
    <property type="project" value="UniProtKB-KW"/>
</dbReference>
<keyword evidence="7" id="KW-0003">3Fe-4S</keyword>
<evidence type="ECO:0000313" key="9">
    <source>
        <dbReference type="EMBL" id="ABS03998.1"/>
    </source>
</evidence>
<evidence type="ECO:0000256" key="8">
    <source>
        <dbReference type="RuleBase" id="RU368020"/>
    </source>
</evidence>
<dbReference type="OrthoDB" id="9803319at2"/>
<dbReference type="AlphaFoldDB" id="A6WB09"/>
<evidence type="ECO:0000256" key="3">
    <source>
        <dbReference type="ARBA" id="ARBA00022723"/>
    </source>
</evidence>
<dbReference type="RefSeq" id="WP_012087776.1">
    <property type="nucleotide sequence ID" value="NC_009664.2"/>
</dbReference>
<comment type="cofactor">
    <cofactor evidence="1">
        <name>[3Fe-4S] cluster</name>
        <dbReference type="ChEBI" id="CHEBI:21137"/>
    </cofactor>
</comment>
<keyword evidence="4 8" id="KW-0249">Electron transport</keyword>
<reference evidence="10" key="1">
    <citation type="journal article" date="2008" name="PLoS ONE">
        <title>Survival in nuclear waste, extreme resistance, and potential applications gleaned from the genome sequence of Kineococcus radiotolerans SRS30216.</title>
        <authorList>
            <person name="Bagwell C.E."/>
            <person name="Bhat S."/>
            <person name="Hawkins G.M."/>
            <person name="Smith B.W."/>
            <person name="Biswas T."/>
            <person name="Hoover T.R."/>
            <person name="Saunders E."/>
            <person name="Han C.S."/>
            <person name="Tsodikov O.V."/>
            <person name="Shimkets L.J."/>
        </authorList>
    </citation>
    <scope>NUCLEOTIDE SEQUENCE [LARGE SCALE GENOMIC DNA]</scope>
    <source>
        <strain evidence="10">ATCC BAA-149 / DSM 14245 / SRS30216</strain>
    </source>
</reference>
<keyword evidence="5 8" id="KW-0408">Iron</keyword>
<evidence type="ECO:0000256" key="5">
    <source>
        <dbReference type="ARBA" id="ARBA00023004"/>
    </source>
</evidence>
<evidence type="ECO:0000256" key="7">
    <source>
        <dbReference type="ARBA" id="ARBA00023291"/>
    </source>
</evidence>
<dbReference type="eggNOG" id="COG1141">
    <property type="taxonomic scope" value="Bacteria"/>
</dbReference>
<dbReference type="GO" id="GO:0005506">
    <property type="term" value="F:iron ion binding"/>
    <property type="evidence" value="ECO:0007669"/>
    <property type="project" value="UniProtKB-UniRule"/>
</dbReference>
<dbReference type="SUPFAM" id="SSF54862">
    <property type="entry name" value="4Fe-4S ferredoxins"/>
    <property type="match status" value="1"/>
</dbReference>
<name>A6WB09_KINRD</name>
<dbReference type="InterPro" id="IPR051269">
    <property type="entry name" value="Fe-S_cluster_ET"/>
</dbReference>
<protein>
    <recommendedName>
        <fullName evidence="8">Ferredoxin</fullName>
    </recommendedName>
</protein>
<dbReference type="KEGG" id="kra:Krad_2523"/>
<sequence>MRVTTETDRCVAAGVCVVAAPAVFDQDDEEGLVVVLDADPGEEQRRAVEDAAARCPARVIHVSGAS</sequence>
<keyword evidence="2 8" id="KW-0813">Transport</keyword>
<evidence type="ECO:0000256" key="2">
    <source>
        <dbReference type="ARBA" id="ARBA00022448"/>
    </source>
</evidence>
<gene>
    <name evidence="9" type="ordered locus">Krad_2523</name>
</gene>
<dbReference type="Gene3D" id="3.30.70.20">
    <property type="match status" value="1"/>
</dbReference>
<dbReference type="PANTHER" id="PTHR36923">
    <property type="entry name" value="FERREDOXIN"/>
    <property type="match status" value="1"/>
</dbReference>
<evidence type="ECO:0000256" key="1">
    <source>
        <dbReference type="ARBA" id="ARBA00001927"/>
    </source>
</evidence>